<accession>A0A0L8HNT0</accession>
<evidence type="ECO:0000313" key="2">
    <source>
        <dbReference type="EMBL" id="KOF90911.1"/>
    </source>
</evidence>
<feature type="transmembrane region" description="Helical" evidence="1">
    <location>
        <begin position="6"/>
        <end position="26"/>
    </location>
</feature>
<keyword evidence="1" id="KW-0812">Transmembrane</keyword>
<dbReference type="AlphaFoldDB" id="A0A0L8HNT0"/>
<evidence type="ECO:0000256" key="1">
    <source>
        <dbReference type="SAM" id="Phobius"/>
    </source>
</evidence>
<name>A0A0L8HNT0_OCTBM</name>
<keyword evidence="1" id="KW-0472">Membrane</keyword>
<reference evidence="2" key="1">
    <citation type="submission" date="2015-07" db="EMBL/GenBank/DDBJ databases">
        <title>MeaNS - Measles Nucleotide Surveillance Program.</title>
        <authorList>
            <person name="Tran T."/>
            <person name="Druce J."/>
        </authorList>
    </citation>
    <scope>NUCLEOTIDE SEQUENCE</scope>
    <source>
        <strain evidence="2">UCB-OBI-ISO-001</strain>
        <tissue evidence="2">Gonad</tissue>
    </source>
</reference>
<protein>
    <submittedName>
        <fullName evidence="2">Uncharacterized protein</fullName>
    </submittedName>
</protein>
<dbReference type="EMBL" id="KQ417653">
    <property type="protein sequence ID" value="KOF90911.1"/>
    <property type="molecule type" value="Genomic_DNA"/>
</dbReference>
<gene>
    <name evidence="2" type="ORF">OCBIM_22010182mg</name>
</gene>
<organism evidence="2">
    <name type="scientific">Octopus bimaculoides</name>
    <name type="common">California two-spotted octopus</name>
    <dbReference type="NCBI Taxonomy" id="37653"/>
    <lineage>
        <taxon>Eukaryota</taxon>
        <taxon>Metazoa</taxon>
        <taxon>Spiralia</taxon>
        <taxon>Lophotrochozoa</taxon>
        <taxon>Mollusca</taxon>
        <taxon>Cephalopoda</taxon>
        <taxon>Coleoidea</taxon>
        <taxon>Octopodiformes</taxon>
        <taxon>Octopoda</taxon>
        <taxon>Incirrata</taxon>
        <taxon>Octopodidae</taxon>
        <taxon>Octopus</taxon>
    </lineage>
</organism>
<sequence>MKCYCHLSYHVSFFFLMSIILFLDYCHSHKSVIFIKIQSMSRCLFIASQNRWYIIKNFYIIL</sequence>
<proteinExistence type="predicted"/>
<keyword evidence="1" id="KW-1133">Transmembrane helix</keyword>